<organism evidence="2 3">
    <name type="scientific">Diplogelasinospora grovesii</name>
    <dbReference type="NCBI Taxonomy" id="303347"/>
    <lineage>
        <taxon>Eukaryota</taxon>
        <taxon>Fungi</taxon>
        <taxon>Dikarya</taxon>
        <taxon>Ascomycota</taxon>
        <taxon>Pezizomycotina</taxon>
        <taxon>Sordariomycetes</taxon>
        <taxon>Sordariomycetidae</taxon>
        <taxon>Sordariales</taxon>
        <taxon>Diplogelasinosporaceae</taxon>
        <taxon>Diplogelasinospora</taxon>
    </lineage>
</organism>
<keyword evidence="1" id="KW-0472">Membrane</keyword>
<sequence length="148" mass="15878">MSANAENFFTSCFPFYRLISLSIYFVGMHVRMHVGATQRQRSQSKGFVADIEKAGIEKAGIEKAGIEKAGIEKAGIEQRAGNATSHCMHIEAAAIVAIVTTLWLQTVVAVDGEKMQPPYPTVAVTPTDSVLLISQSASIEAGLVVRTP</sequence>
<dbReference type="EMBL" id="MU853791">
    <property type="protein sequence ID" value="KAK3940773.1"/>
    <property type="molecule type" value="Genomic_DNA"/>
</dbReference>
<reference evidence="3" key="1">
    <citation type="journal article" date="2023" name="Mol. Phylogenet. Evol.">
        <title>Genome-scale phylogeny and comparative genomics of the fungal order Sordariales.</title>
        <authorList>
            <person name="Hensen N."/>
            <person name="Bonometti L."/>
            <person name="Westerberg I."/>
            <person name="Brannstrom I.O."/>
            <person name="Guillou S."/>
            <person name="Cros-Aarteil S."/>
            <person name="Calhoun S."/>
            <person name="Haridas S."/>
            <person name="Kuo A."/>
            <person name="Mondo S."/>
            <person name="Pangilinan J."/>
            <person name="Riley R."/>
            <person name="LaButti K."/>
            <person name="Andreopoulos B."/>
            <person name="Lipzen A."/>
            <person name="Chen C."/>
            <person name="Yan M."/>
            <person name="Daum C."/>
            <person name="Ng V."/>
            <person name="Clum A."/>
            <person name="Steindorff A."/>
            <person name="Ohm R.A."/>
            <person name="Martin F."/>
            <person name="Silar P."/>
            <person name="Natvig D.O."/>
            <person name="Lalanne C."/>
            <person name="Gautier V."/>
            <person name="Ament-Velasquez S.L."/>
            <person name="Kruys A."/>
            <person name="Hutchinson M.I."/>
            <person name="Powell A.J."/>
            <person name="Barry K."/>
            <person name="Miller A.N."/>
            <person name="Grigoriev I.V."/>
            <person name="Debuchy R."/>
            <person name="Gladieux P."/>
            <person name="Hiltunen Thoren M."/>
            <person name="Johannesson H."/>
        </authorList>
    </citation>
    <scope>NUCLEOTIDE SEQUENCE [LARGE SCALE GENOMIC DNA]</scope>
    <source>
        <strain evidence="3">CBS 340.73</strain>
    </source>
</reference>
<feature type="transmembrane region" description="Helical" evidence="1">
    <location>
        <begin position="15"/>
        <end position="34"/>
    </location>
</feature>
<keyword evidence="3" id="KW-1185">Reference proteome</keyword>
<gene>
    <name evidence="2" type="ORF">QBC46DRAFT_407847</name>
</gene>
<dbReference type="Proteomes" id="UP001303473">
    <property type="component" value="Unassembled WGS sequence"/>
</dbReference>
<proteinExistence type="predicted"/>
<evidence type="ECO:0000256" key="1">
    <source>
        <dbReference type="SAM" id="Phobius"/>
    </source>
</evidence>
<protein>
    <submittedName>
        <fullName evidence="2">Uncharacterized protein</fullName>
    </submittedName>
</protein>
<accession>A0AAN6S5I1</accession>
<evidence type="ECO:0000313" key="2">
    <source>
        <dbReference type="EMBL" id="KAK3940773.1"/>
    </source>
</evidence>
<keyword evidence="1" id="KW-0812">Transmembrane</keyword>
<keyword evidence="1" id="KW-1133">Transmembrane helix</keyword>
<name>A0AAN6S5I1_9PEZI</name>
<comment type="caution">
    <text evidence="2">The sequence shown here is derived from an EMBL/GenBank/DDBJ whole genome shotgun (WGS) entry which is preliminary data.</text>
</comment>
<dbReference type="AlphaFoldDB" id="A0AAN6S5I1"/>
<evidence type="ECO:0000313" key="3">
    <source>
        <dbReference type="Proteomes" id="UP001303473"/>
    </source>
</evidence>